<keyword evidence="4" id="KW-1185">Reference proteome</keyword>
<evidence type="ECO:0000313" key="4">
    <source>
        <dbReference type="Proteomes" id="UP000297245"/>
    </source>
</evidence>
<accession>A0A4S8L7B8</accession>
<gene>
    <name evidence="3" type="ORF">K435DRAFT_870419</name>
</gene>
<evidence type="ECO:0000259" key="2">
    <source>
        <dbReference type="PROSITE" id="PS50033"/>
    </source>
</evidence>
<feature type="domain" description="UBX" evidence="2">
    <location>
        <begin position="1"/>
        <end position="74"/>
    </location>
</feature>
<dbReference type="EMBL" id="ML179608">
    <property type="protein sequence ID" value="THU84303.1"/>
    <property type="molecule type" value="Genomic_DNA"/>
</dbReference>
<dbReference type="AlphaFoldDB" id="A0A4S8L7B8"/>
<dbReference type="PROSITE" id="PS50033">
    <property type="entry name" value="UBX"/>
    <property type="match status" value="1"/>
</dbReference>
<dbReference type="InterPro" id="IPR001012">
    <property type="entry name" value="UBX_dom"/>
</dbReference>
<evidence type="ECO:0000313" key="3">
    <source>
        <dbReference type="EMBL" id="THU84303.1"/>
    </source>
</evidence>
<dbReference type="Proteomes" id="UP000297245">
    <property type="component" value="Unassembled WGS sequence"/>
</dbReference>
<sequence>MPDGKRLVRKFKGGGEDRMAKGRRWGCCLHPEDPESIVESAITSKASEGGASSDLEQASNEWWGFTLSTSYPRRPIPWKRNRYLSQVEGLNGGGGQVVVELVQNGNGSSRKSLDKSRGKEKEGNDDDDYLTESSDEE</sequence>
<feature type="compositionally biased region" description="Acidic residues" evidence="1">
    <location>
        <begin position="123"/>
        <end position="137"/>
    </location>
</feature>
<proteinExistence type="predicted"/>
<protein>
    <recommendedName>
        <fullName evidence="2">UBX domain-containing protein</fullName>
    </recommendedName>
</protein>
<reference evidence="3 4" key="1">
    <citation type="journal article" date="2019" name="Nat. Ecol. Evol.">
        <title>Megaphylogeny resolves global patterns of mushroom evolution.</title>
        <authorList>
            <person name="Varga T."/>
            <person name="Krizsan K."/>
            <person name="Foldi C."/>
            <person name="Dima B."/>
            <person name="Sanchez-Garcia M."/>
            <person name="Sanchez-Ramirez S."/>
            <person name="Szollosi G.J."/>
            <person name="Szarkandi J.G."/>
            <person name="Papp V."/>
            <person name="Albert L."/>
            <person name="Andreopoulos W."/>
            <person name="Angelini C."/>
            <person name="Antonin V."/>
            <person name="Barry K.W."/>
            <person name="Bougher N.L."/>
            <person name="Buchanan P."/>
            <person name="Buyck B."/>
            <person name="Bense V."/>
            <person name="Catcheside P."/>
            <person name="Chovatia M."/>
            <person name="Cooper J."/>
            <person name="Damon W."/>
            <person name="Desjardin D."/>
            <person name="Finy P."/>
            <person name="Geml J."/>
            <person name="Haridas S."/>
            <person name="Hughes K."/>
            <person name="Justo A."/>
            <person name="Karasinski D."/>
            <person name="Kautmanova I."/>
            <person name="Kiss B."/>
            <person name="Kocsube S."/>
            <person name="Kotiranta H."/>
            <person name="LaButti K.M."/>
            <person name="Lechner B.E."/>
            <person name="Liimatainen K."/>
            <person name="Lipzen A."/>
            <person name="Lukacs Z."/>
            <person name="Mihaltcheva S."/>
            <person name="Morgado L.N."/>
            <person name="Niskanen T."/>
            <person name="Noordeloos M.E."/>
            <person name="Ohm R.A."/>
            <person name="Ortiz-Santana B."/>
            <person name="Ovrebo C."/>
            <person name="Racz N."/>
            <person name="Riley R."/>
            <person name="Savchenko A."/>
            <person name="Shiryaev A."/>
            <person name="Soop K."/>
            <person name="Spirin V."/>
            <person name="Szebenyi C."/>
            <person name="Tomsovsky M."/>
            <person name="Tulloss R.E."/>
            <person name="Uehling J."/>
            <person name="Grigoriev I.V."/>
            <person name="Vagvolgyi C."/>
            <person name="Papp T."/>
            <person name="Martin F.M."/>
            <person name="Miettinen O."/>
            <person name="Hibbett D.S."/>
            <person name="Nagy L.G."/>
        </authorList>
    </citation>
    <scope>NUCLEOTIDE SEQUENCE [LARGE SCALE GENOMIC DNA]</scope>
    <source>
        <strain evidence="3 4">CBS 962.96</strain>
    </source>
</reference>
<evidence type="ECO:0000256" key="1">
    <source>
        <dbReference type="SAM" id="MobiDB-lite"/>
    </source>
</evidence>
<feature type="region of interest" description="Disordered" evidence="1">
    <location>
        <begin position="102"/>
        <end position="137"/>
    </location>
</feature>
<organism evidence="3 4">
    <name type="scientific">Dendrothele bispora (strain CBS 962.96)</name>
    <dbReference type="NCBI Taxonomy" id="1314807"/>
    <lineage>
        <taxon>Eukaryota</taxon>
        <taxon>Fungi</taxon>
        <taxon>Dikarya</taxon>
        <taxon>Basidiomycota</taxon>
        <taxon>Agaricomycotina</taxon>
        <taxon>Agaricomycetes</taxon>
        <taxon>Agaricomycetidae</taxon>
        <taxon>Agaricales</taxon>
        <taxon>Agaricales incertae sedis</taxon>
        <taxon>Dendrothele</taxon>
    </lineage>
</organism>
<name>A0A4S8L7B8_DENBC</name>
<feature type="compositionally biased region" description="Basic and acidic residues" evidence="1">
    <location>
        <begin position="111"/>
        <end position="122"/>
    </location>
</feature>